<sequence length="486" mass="51746">MSVIAWVALGGIVVIGLLGFLGRRKPDLDLAEWTVGGHKFGVATTWLLQAGEVFTTFTFLGTAGLVVSGGAASFYSMPYVPLGYLALYFLAPRIWRMARARGHLTQADFLEDAYSSRAVGILVALAGVVFLLPYLQLQITGLGLIVQVVTGNHSMGAWSMVIAFVLVVAFVLWAGLRGVATTAYFKDVLMIVMLFVICISVPIHYTGGFTSAFEVIREKMPEMLSVRGTSEYGIPWYLSNMAISAIGVAFATMPHNWPPIMSARNSTVLRRNYLWLPFYNTLIVMPLVVGYVALVVLGSGADPDSALLDLASGVLPDWLMGVAAVAGIATAMVPSASLLIAISTLVSRNLARARSEKAQFTVTQVTVVVATGLALFLSIAMPDLLANLLLLTFSGLDQLAPAIAAALLFRRQVGASSILAGALVGMAIVIGYTFWWTLPWAISEGIIGLAANVVVVVIVEIVRRSMSGRPAAEWPVAEGSMAGSGR</sequence>
<proteinExistence type="inferred from homology"/>
<feature type="transmembrane region" description="Helical" evidence="7">
    <location>
        <begin position="416"/>
        <end position="435"/>
    </location>
</feature>
<comment type="similarity">
    <text evidence="2">Belongs to the sodium:solute symporter (SSF) (TC 2.A.21) family.</text>
</comment>
<reference evidence="8 9" key="1">
    <citation type="submission" date="2019-12" db="EMBL/GenBank/DDBJ databases">
        <authorList>
            <person name="Li J."/>
            <person name="Shi Y."/>
            <person name="Xu G."/>
            <person name="Xiao D."/>
            <person name="Ran X."/>
        </authorList>
    </citation>
    <scope>NUCLEOTIDE SEQUENCE [LARGE SCALE GENOMIC DNA]</scope>
    <source>
        <strain evidence="8 9">JCM 15915</strain>
    </source>
</reference>
<feature type="transmembrane region" description="Helical" evidence="7">
    <location>
        <begin position="188"/>
        <end position="213"/>
    </location>
</feature>
<name>A0A7M3SW26_9MICC</name>
<comment type="caution">
    <text evidence="8">The sequence shown here is derived from an EMBL/GenBank/DDBJ whole genome shotgun (WGS) entry which is preliminary data.</text>
</comment>
<dbReference type="CDD" id="cd10322">
    <property type="entry name" value="SLC5sbd"/>
    <property type="match status" value="1"/>
</dbReference>
<dbReference type="OrthoDB" id="3636885at2"/>
<feature type="transmembrane region" description="Helical" evidence="7">
    <location>
        <begin position="233"/>
        <end position="252"/>
    </location>
</feature>
<dbReference type="PANTHER" id="PTHR48086:SF8">
    <property type="entry name" value="MONOCARBOXYLIC ACID PERMEASE"/>
    <property type="match status" value="1"/>
</dbReference>
<dbReference type="AlphaFoldDB" id="A0A7M3SW26"/>
<protein>
    <submittedName>
        <fullName evidence="8">Sodium:solute symporter family protein</fullName>
    </submittedName>
</protein>
<evidence type="ECO:0000256" key="6">
    <source>
        <dbReference type="ARBA" id="ARBA00023136"/>
    </source>
</evidence>
<feature type="transmembrane region" description="Helical" evidence="7">
    <location>
        <begin position="118"/>
        <end position="135"/>
    </location>
</feature>
<keyword evidence="4 7" id="KW-0812">Transmembrane</keyword>
<dbReference type="GO" id="GO:0005886">
    <property type="term" value="C:plasma membrane"/>
    <property type="evidence" value="ECO:0007669"/>
    <property type="project" value="TreeGrafter"/>
</dbReference>
<feature type="transmembrane region" description="Helical" evidence="7">
    <location>
        <begin position="6"/>
        <end position="22"/>
    </location>
</feature>
<dbReference type="Proteomes" id="UP000462152">
    <property type="component" value="Unassembled WGS sequence"/>
</dbReference>
<feature type="transmembrane region" description="Helical" evidence="7">
    <location>
        <begin position="385"/>
        <end position="409"/>
    </location>
</feature>
<keyword evidence="3" id="KW-0813">Transport</keyword>
<evidence type="ECO:0000256" key="3">
    <source>
        <dbReference type="ARBA" id="ARBA00022448"/>
    </source>
</evidence>
<feature type="transmembrane region" description="Helical" evidence="7">
    <location>
        <begin position="358"/>
        <end position="379"/>
    </location>
</feature>
<feature type="transmembrane region" description="Helical" evidence="7">
    <location>
        <begin position="441"/>
        <end position="462"/>
    </location>
</feature>
<feature type="transmembrane region" description="Helical" evidence="7">
    <location>
        <begin position="273"/>
        <end position="298"/>
    </location>
</feature>
<keyword evidence="6 7" id="KW-0472">Membrane</keyword>
<keyword evidence="9" id="KW-1185">Reference proteome</keyword>
<evidence type="ECO:0000313" key="9">
    <source>
        <dbReference type="Proteomes" id="UP000462152"/>
    </source>
</evidence>
<evidence type="ECO:0000256" key="4">
    <source>
        <dbReference type="ARBA" id="ARBA00022692"/>
    </source>
</evidence>
<dbReference type="RefSeq" id="WP_129315863.1">
    <property type="nucleotide sequence ID" value="NZ_NOIQ01000013.1"/>
</dbReference>
<feature type="transmembrane region" description="Helical" evidence="7">
    <location>
        <begin position="43"/>
        <end position="66"/>
    </location>
</feature>
<gene>
    <name evidence="8" type="ORF">GMA10_12360</name>
</gene>
<dbReference type="GO" id="GO:0022857">
    <property type="term" value="F:transmembrane transporter activity"/>
    <property type="evidence" value="ECO:0007669"/>
    <property type="project" value="InterPro"/>
</dbReference>
<evidence type="ECO:0000313" key="8">
    <source>
        <dbReference type="EMBL" id="MUN55991.1"/>
    </source>
</evidence>
<dbReference type="PANTHER" id="PTHR48086">
    <property type="entry name" value="SODIUM/PROLINE SYMPORTER-RELATED"/>
    <property type="match status" value="1"/>
</dbReference>
<dbReference type="EMBL" id="WOGT01000011">
    <property type="protein sequence ID" value="MUN55991.1"/>
    <property type="molecule type" value="Genomic_DNA"/>
</dbReference>
<dbReference type="Gene3D" id="1.20.1730.10">
    <property type="entry name" value="Sodium/glucose cotransporter"/>
    <property type="match status" value="1"/>
</dbReference>
<feature type="transmembrane region" description="Helical" evidence="7">
    <location>
        <begin position="155"/>
        <end position="176"/>
    </location>
</feature>
<evidence type="ECO:0000256" key="2">
    <source>
        <dbReference type="ARBA" id="ARBA00006434"/>
    </source>
</evidence>
<feature type="transmembrane region" description="Helical" evidence="7">
    <location>
        <begin position="72"/>
        <end position="91"/>
    </location>
</feature>
<evidence type="ECO:0000256" key="5">
    <source>
        <dbReference type="ARBA" id="ARBA00022989"/>
    </source>
</evidence>
<evidence type="ECO:0000256" key="7">
    <source>
        <dbReference type="SAM" id="Phobius"/>
    </source>
</evidence>
<dbReference type="PROSITE" id="PS50283">
    <property type="entry name" value="NA_SOLUT_SYMP_3"/>
    <property type="match status" value="1"/>
</dbReference>
<comment type="subcellular location">
    <subcellularLocation>
        <location evidence="1">Membrane</location>
        <topology evidence="1">Multi-pass membrane protein</topology>
    </subcellularLocation>
</comment>
<organism evidence="8 9">
    <name type="scientific">Rothia koreensis</name>
    <dbReference type="NCBI Taxonomy" id="592378"/>
    <lineage>
        <taxon>Bacteria</taxon>
        <taxon>Bacillati</taxon>
        <taxon>Actinomycetota</taxon>
        <taxon>Actinomycetes</taxon>
        <taxon>Micrococcales</taxon>
        <taxon>Micrococcaceae</taxon>
        <taxon>Rothia</taxon>
    </lineage>
</organism>
<accession>A0A7M3SW26</accession>
<keyword evidence="5 7" id="KW-1133">Transmembrane helix</keyword>
<evidence type="ECO:0000256" key="1">
    <source>
        <dbReference type="ARBA" id="ARBA00004141"/>
    </source>
</evidence>
<feature type="transmembrane region" description="Helical" evidence="7">
    <location>
        <begin position="318"/>
        <end position="346"/>
    </location>
</feature>
<dbReference type="InterPro" id="IPR050277">
    <property type="entry name" value="Sodium:Solute_Symporter"/>
</dbReference>
<dbReference type="InterPro" id="IPR038377">
    <property type="entry name" value="Na/Glc_symporter_sf"/>
</dbReference>
<dbReference type="InterPro" id="IPR001734">
    <property type="entry name" value="Na/solute_symporter"/>
</dbReference>